<accession>A0ABR5SEP4</accession>
<evidence type="ECO:0000259" key="4">
    <source>
        <dbReference type="PROSITE" id="PS50893"/>
    </source>
</evidence>
<evidence type="ECO:0000313" key="5">
    <source>
        <dbReference type="EMBL" id="KWT75017.1"/>
    </source>
</evidence>
<name>A0ABR5SEP4_9BACT</name>
<dbReference type="InterPro" id="IPR030921">
    <property type="entry name" value="LPS_export_LptB"/>
</dbReference>
<reference evidence="5 6" key="1">
    <citation type="submission" date="2015-11" db="EMBL/GenBank/DDBJ databases">
        <authorList>
            <person name="Lin W."/>
        </authorList>
    </citation>
    <scope>NUCLEOTIDE SEQUENCE [LARGE SCALE GENOMIC DNA]</scope>
    <source>
        <strain evidence="5 6">HCH-1</strain>
    </source>
</reference>
<evidence type="ECO:0000256" key="3">
    <source>
        <dbReference type="ARBA" id="ARBA00022840"/>
    </source>
</evidence>
<dbReference type="GO" id="GO:0016787">
    <property type="term" value="F:hydrolase activity"/>
    <property type="evidence" value="ECO:0007669"/>
    <property type="project" value="UniProtKB-KW"/>
</dbReference>
<dbReference type="SMART" id="SM00382">
    <property type="entry name" value="AAA"/>
    <property type="match status" value="1"/>
</dbReference>
<sequence>MGKAITMDKPVNTLAAKGISKRYGKKLVVDNLSLSINTGEIVGLLGPNGAGKTTSFYMVTGIVRHGSGTITLNGEDIGSIPMYLRARKGIAYLPQEASIFRKLTVRQNIAAVLELADNGLQQSAIAATVNRVLKEFNIDHIASNIGYTLSGGERRRTEIARAIAMNPVFILFDEPFTGIDPIAIIDLKKMLTYLKNKGIGILITDHNVRDTLSITDRAYIINHGRLLDEGTPEKIIDNYAVKKAYLGEDFTL</sequence>
<dbReference type="Gene3D" id="3.40.50.300">
    <property type="entry name" value="P-loop containing nucleotide triphosphate hydrolases"/>
    <property type="match status" value="1"/>
</dbReference>
<proteinExistence type="predicted"/>
<dbReference type="PANTHER" id="PTHR45772">
    <property type="entry name" value="CONSERVED COMPONENT OF ABC TRANSPORTER FOR NATURAL AMINO ACIDS-RELATED"/>
    <property type="match status" value="1"/>
</dbReference>
<evidence type="ECO:0000256" key="1">
    <source>
        <dbReference type="ARBA" id="ARBA00022448"/>
    </source>
</evidence>
<keyword evidence="3 5" id="KW-0067">ATP-binding</keyword>
<protein>
    <submittedName>
        <fullName evidence="5">ABC transporter ATP-binding protein</fullName>
        <ecNumber evidence="5">3.6.3.-</ecNumber>
    </submittedName>
</protein>
<evidence type="ECO:0000313" key="6">
    <source>
        <dbReference type="Proteomes" id="UP000060487"/>
    </source>
</evidence>
<keyword evidence="6" id="KW-1185">Reference proteome</keyword>
<dbReference type="GO" id="GO:0005524">
    <property type="term" value="F:ATP binding"/>
    <property type="evidence" value="ECO:0007669"/>
    <property type="project" value="UniProtKB-KW"/>
</dbReference>
<dbReference type="PANTHER" id="PTHR45772:SF10">
    <property type="entry name" value="LIPOPOLYSACCHARIDE EXPORT SYSTEM ATP-BINDING PROTEIN LPTB"/>
    <property type="match status" value="1"/>
</dbReference>
<keyword evidence="5" id="KW-0378">Hydrolase</keyword>
<gene>
    <name evidence="5" type="ORF">ASN18_3267</name>
</gene>
<dbReference type="Proteomes" id="UP000060487">
    <property type="component" value="Unassembled WGS sequence"/>
</dbReference>
<comment type="caution">
    <text evidence="5">The sequence shown here is derived from an EMBL/GenBank/DDBJ whole genome shotgun (WGS) entry which is preliminary data.</text>
</comment>
<dbReference type="InterPro" id="IPR027417">
    <property type="entry name" value="P-loop_NTPase"/>
</dbReference>
<dbReference type="InterPro" id="IPR003593">
    <property type="entry name" value="AAA+_ATPase"/>
</dbReference>
<dbReference type="EMBL" id="LNQR01000133">
    <property type="protein sequence ID" value="KWT75017.1"/>
    <property type="molecule type" value="Genomic_DNA"/>
</dbReference>
<dbReference type="InterPro" id="IPR003439">
    <property type="entry name" value="ABC_transporter-like_ATP-bd"/>
</dbReference>
<dbReference type="NCBIfam" id="TIGR04406">
    <property type="entry name" value="LPS_export_lptB"/>
    <property type="match status" value="1"/>
</dbReference>
<dbReference type="PROSITE" id="PS50893">
    <property type="entry name" value="ABC_TRANSPORTER_2"/>
    <property type="match status" value="1"/>
</dbReference>
<evidence type="ECO:0000256" key="2">
    <source>
        <dbReference type="ARBA" id="ARBA00022741"/>
    </source>
</evidence>
<organism evidence="5 6">
    <name type="scientific">Candidatus Magnetominusculus xianensis</name>
    <dbReference type="NCBI Taxonomy" id="1748249"/>
    <lineage>
        <taxon>Bacteria</taxon>
        <taxon>Pseudomonadati</taxon>
        <taxon>Nitrospirota</taxon>
        <taxon>Nitrospiria</taxon>
        <taxon>Nitrospirales</taxon>
        <taxon>Nitrospiraceae</taxon>
        <taxon>Candidatus Magnetominusculus</taxon>
    </lineage>
</organism>
<dbReference type="Pfam" id="PF00005">
    <property type="entry name" value="ABC_tran"/>
    <property type="match status" value="1"/>
</dbReference>
<feature type="domain" description="ABC transporter" evidence="4">
    <location>
        <begin position="14"/>
        <end position="248"/>
    </location>
</feature>
<keyword evidence="1" id="KW-0813">Transport</keyword>
<dbReference type="EC" id="3.6.3.-" evidence="5"/>
<dbReference type="InterPro" id="IPR051120">
    <property type="entry name" value="ABC_AA/LPS_Transport"/>
</dbReference>
<keyword evidence="2" id="KW-0547">Nucleotide-binding</keyword>
<dbReference type="SUPFAM" id="SSF52540">
    <property type="entry name" value="P-loop containing nucleoside triphosphate hydrolases"/>
    <property type="match status" value="1"/>
</dbReference>
<dbReference type="CDD" id="cd03218">
    <property type="entry name" value="ABC_YhbG"/>
    <property type="match status" value="1"/>
</dbReference>